<evidence type="ECO:0000256" key="9">
    <source>
        <dbReference type="SAM" id="SignalP"/>
    </source>
</evidence>
<dbReference type="PhylomeDB" id="B4PJB2"/>
<keyword evidence="3 9" id="KW-0732">Signal</keyword>
<dbReference type="EMBL" id="CM000159">
    <property type="protein sequence ID" value="EDW93580.1"/>
    <property type="molecule type" value="Genomic_DNA"/>
</dbReference>
<evidence type="ECO:0000256" key="4">
    <source>
        <dbReference type="ARBA" id="ARBA00022801"/>
    </source>
</evidence>
<dbReference type="InterPro" id="IPR050430">
    <property type="entry name" value="Peptidase_S1"/>
</dbReference>
<dbReference type="SUPFAM" id="SSF50494">
    <property type="entry name" value="Trypsin-like serine proteases"/>
    <property type="match status" value="1"/>
</dbReference>
<dbReference type="SMART" id="SM00020">
    <property type="entry name" value="Tryp_SPc"/>
    <property type="match status" value="1"/>
</dbReference>
<dbReference type="PROSITE" id="PS00134">
    <property type="entry name" value="TRYPSIN_HIS"/>
    <property type="match status" value="1"/>
</dbReference>
<dbReference type="MEROPS" id="S01.B05"/>
<dbReference type="InterPro" id="IPR033116">
    <property type="entry name" value="TRYPSIN_SER"/>
</dbReference>
<dbReference type="PANTHER" id="PTHR24276:SF98">
    <property type="entry name" value="FI18310P1-RELATED"/>
    <property type="match status" value="1"/>
</dbReference>
<reference evidence="11 12" key="2">
    <citation type="journal article" date="2007" name="PLoS Biol.">
        <title>Principles of genome evolution in the Drosophila melanogaster species group.</title>
        <authorList>
            <person name="Ranz J.M."/>
            <person name="Maurin D."/>
            <person name="Chan Y.S."/>
            <person name="von Grotthuss M."/>
            <person name="Hillier L.W."/>
            <person name="Roote J."/>
            <person name="Ashburner M."/>
            <person name="Bergman C.M."/>
        </authorList>
    </citation>
    <scope>NUCLEOTIDE SEQUENCE [LARGE SCALE GENOMIC DNA]</scope>
    <source>
        <strain evidence="12">Tai18E2 / Tucson 14021-0261.01</strain>
    </source>
</reference>
<dbReference type="PRINTS" id="PR00722">
    <property type="entry name" value="CHYMOTRYPSIN"/>
</dbReference>
<keyword evidence="2 8" id="KW-0645">Protease</keyword>
<evidence type="ECO:0000256" key="3">
    <source>
        <dbReference type="ARBA" id="ARBA00022729"/>
    </source>
</evidence>
<evidence type="ECO:0000313" key="11">
    <source>
        <dbReference type="EMBL" id="EDW93580.1"/>
    </source>
</evidence>
<accession>B4PJB2</accession>
<comment type="similarity">
    <text evidence="1">Belongs to the peptidase S1 family.</text>
</comment>
<feature type="chain" id="PRO_5012316523" description="Peptidase S1 domain-containing protein" evidence="9">
    <location>
        <begin position="16"/>
        <end position="273"/>
    </location>
</feature>
<dbReference type="PROSITE" id="PS50240">
    <property type="entry name" value="TRYPSIN_DOM"/>
    <property type="match status" value="1"/>
</dbReference>
<evidence type="ECO:0000256" key="1">
    <source>
        <dbReference type="ARBA" id="ARBA00007664"/>
    </source>
</evidence>
<evidence type="ECO:0000256" key="6">
    <source>
        <dbReference type="ARBA" id="ARBA00023145"/>
    </source>
</evidence>
<keyword evidence="6" id="KW-0865">Zymogen</keyword>
<keyword evidence="7" id="KW-1015">Disulfide bond</keyword>
<evidence type="ECO:0000256" key="5">
    <source>
        <dbReference type="ARBA" id="ARBA00022825"/>
    </source>
</evidence>
<dbReference type="Gene3D" id="2.40.10.10">
    <property type="entry name" value="Trypsin-like serine proteases"/>
    <property type="match status" value="2"/>
</dbReference>
<dbReference type="HOGENOM" id="CLU_006842_7_6_1"/>
<keyword evidence="5 8" id="KW-0720">Serine protease</keyword>
<evidence type="ECO:0000256" key="2">
    <source>
        <dbReference type="ARBA" id="ARBA00022670"/>
    </source>
</evidence>
<evidence type="ECO:0000256" key="8">
    <source>
        <dbReference type="RuleBase" id="RU363034"/>
    </source>
</evidence>
<dbReference type="OrthoDB" id="5565075at2759"/>
<dbReference type="Proteomes" id="UP000002282">
    <property type="component" value="Chromosome 3L"/>
</dbReference>
<keyword evidence="4 8" id="KW-0378">Hydrolase</keyword>
<evidence type="ECO:0000259" key="10">
    <source>
        <dbReference type="PROSITE" id="PS50240"/>
    </source>
</evidence>
<dbReference type="PANTHER" id="PTHR24276">
    <property type="entry name" value="POLYSERASE-RELATED"/>
    <property type="match status" value="1"/>
</dbReference>
<dbReference type="Pfam" id="PF00089">
    <property type="entry name" value="Trypsin"/>
    <property type="match status" value="1"/>
</dbReference>
<dbReference type="OMA" id="ISNTKCA"/>
<evidence type="ECO:0000313" key="12">
    <source>
        <dbReference type="Proteomes" id="UP000002282"/>
    </source>
</evidence>
<dbReference type="FunFam" id="2.40.10.10:FF:000068">
    <property type="entry name" value="transmembrane protease serine 2"/>
    <property type="match status" value="1"/>
</dbReference>
<proteinExistence type="inferred from homology"/>
<dbReference type="InterPro" id="IPR001314">
    <property type="entry name" value="Peptidase_S1A"/>
</dbReference>
<organism evidence="11 12">
    <name type="scientific">Drosophila yakuba</name>
    <name type="common">Fruit fly</name>
    <dbReference type="NCBI Taxonomy" id="7245"/>
    <lineage>
        <taxon>Eukaryota</taxon>
        <taxon>Metazoa</taxon>
        <taxon>Ecdysozoa</taxon>
        <taxon>Arthropoda</taxon>
        <taxon>Hexapoda</taxon>
        <taxon>Insecta</taxon>
        <taxon>Pterygota</taxon>
        <taxon>Neoptera</taxon>
        <taxon>Endopterygota</taxon>
        <taxon>Diptera</taxon>
        <taxon>Brachycera</taxon>
        <taxon>Muscomorpha</taxon>
        <taxon>Ephydroidea</taxon>
        <taxon>Drosophilidae</taxon>
        <taxon>Drosophila</taxon>
        <taxon>Sophophora</taxon>
    </lineage>
</organism>
<dbReference type="FunFam" id="2.40.10.10:FF:000025">
    <property type="entry name" value="serine proteases 1/2"/>
    <property type="match status" value="1"/>
</dbReference>
<protein>
    <recommendedName>
        <fullName evidence="10">Peptidase S1 domain-containing protein</fullName>
    </recommendedName>
</protein>
<feature type="signal peptide" evidence="9">
    <location>
        <begin position="1"/>
        <end position="15"/>
    </location>
</feature>
<reference evidence="11 12" key="1">
    <citation type="journal article" date="2007" name="Nature">
        <title>Evolution of genes and genomes on the Drosophila phylogeny.</title>
        <authorList>
            <consortium name="Drosophila 12 Genomes Consortium"/>
            <person name="Clark A.G."/>
            <person name="Eisen M.B."/>
            <person name="Smith D.R."/>
            <person name="Bergman C.M."/>
            <person name="Oliver B."/>
            <person name="Markow T.A."/>
            <person name="Kaufman T.C."/>
            <person name="Kellis M."/>
            <person name="Gelbart W."/>
            <person name="Iyer V.N."/>
            <person name="Pollard D.A."/>
            <person name="Sackton T.B."/>
            <person name="Larracuente A.M."/>
            <person name="Singh N.D."/>
            <person name="Abad J.P."/>
            <person name="Abt D.N."/>
            <person name="Adryan B."/>
            <person name="Aguade M."/>
            <person name="Akashi H."/>
            <person name="Anderson W.W."/>
            <person name="Aquadro C.F."/>
            <person name="Ardell D.H."/>
            <person name="Arguello R."/>
            <person name="Artieri C.G."/>
            <person name="Barbash D.A."/>
            <person name="Barker D."/>
            <person name="Barsanti P."/>
            <person name="Batterham P."/>
            <person name="Batzoglou S."/>
            <person name="Begun D."/>
            <person name="Bhutkar A."/>
            <person name="Blanco E."/>
            <person name="Bosak S.A."/>
            <person name="Bradley R.K."/>
            <person name="Brand A.D."/>
            <person name="Brent M.R."/>
            <person name="Brooks A.N."/>
            <person name="Brown R.H."/>
            <person name="Butlin R.K."/>
            <person name="Caggese C."/>
            <person name="Calvi B.R."/>
            <person name="Bernardo de Carvalho A."/>
            <person name="Caspi A."/>
            <person name="Castrezana S."/>
            <person name="Celniker S.E."/>
            <person name="Chang J.L."/>
            <person name="Chapple C."/>
            <person name="Chatterji S."/>
            <person name="Chinwalla A."/>
            <person name="Civetta A."/>
            <person name="Clifton S.W."/>
            <person name="Comeron J.M."/>
            <person name="Costello J.C."/>
            <person name="Coyne J.A."/>
            <person name="Daub J."/>
            <person name="David R.G."/>
            <person name="Delcher A.L."/>
            <person name="Delehaunty K."/>
            <person name="Do C.B."/>
            <person name="Ebling H."/>
            <person name="Edwards K."/>
            <person name="Eickbush T."/>
            <person name="Evans J.D."/>
            <person name="Filipski A."/>
            <person name="Findeiss S."/>
            <person name="Freyhult E."/>
            <person name="Fulton L."/>
            <person name="Fulton R."/>
            <person name="Garcia A.C."/>
            <person name="Gardiner A."/>
            <person name="Garfield D.A."/>
            <person name="Garvin B.E."/>
            <person name="Gibson G."/>
            <person name="Gilbert D."/>
            <person name="Gnerre S."/>
            <person name="Godfrey J."/>
            <person name="Good R."/>
            <person name="Gotea V."/>
            <person name="Gravely B."/>
            <person name="Greenberg A.J."/>
            <person name="Griffiths-Jones S."/>
            <person name="Gross S."/>
            <person name="Guigo R."/>
            <person name="Gustafson E.A."/>
            <person name="Haerty W."/>
            <person name="Hahn M.W."/>
            <person name="Halligan D.L."/>
            <person name="Halpern A.L."/>
            <person name="Halter G.M."/>
            <person name="Han M.V."/>
            <person name="Heger A."/>
            <person name="Hillier L."/>
            <person name="Hinrichs A.S."/>
            <person name="Holmes I."/>
            <person name="Hoskins R.A."/>
            <person name="Hubisz M.J."/>
            <person name="Hultmark D."/>
            <person name="Huntley M.A."/>
            <person name="Jaffe D.B."/>
            <person name="Jagadeeshan S."/>
            <person name="Jeck W.R."/>
            <person name="Johnson J."/>
            <person name="Jones C.D."/>
            <person name="Jordan W.C."/>
            <person name="Karpen G.H."/>
            <person name="Kataoka E."/>
            <person name="Keightley P.D."/>
            <person name="Kheradpour P."/>
            <person name="Kirkness E.F."/>
            <person name="Koerich L.B."/>
            <person name="Kristiansen K."/>
            <person name="Kudrna D."/>
            <person name="Kulathinal R.J."/>
            <person name="Kumar S."/>
            <person name="Kwok R."/>
            <person name="Lander E."/>
            <person name="Langley C.H."/>
            <person name="Lapoint R."/>
            <person name="Lazzaro B.P."/>
            <person name="Lee S.J."/>
            <person name="Levesque L."/>
            <person name="Li R."/>
            <person name="Lin C.F."/>
            <person name="Lin M.F."/>
            <person name="Lindblad-Toh K."/>
            <person name="Llopart A."/>
            <person name="Long M."/>
            <person name="Low L."/>
            <person name="Lozovsky E."/>
            <person name="Lu J."/>
            <person name="Luo M."/>
            <person name="Machado C.A."/>
            <person name="Makalowski W."/>
            <person name="Marzo M."/>
            <person name="Matsuda M."/>
            <person name="Matzkin L."/>
            <person name="McAllister B."/>
            <person name="McBride C.S."/>
            <person name="McKernan B."/>
            <person name="McKernan K."/>
            <person name="Mendez-Lago M."/>
            <person name="Minx P."/>
            <person name="Mollenhauer M.U."/>
            <person name="Montooth K."/>
            <person name="Mount S.M."/>
            <person name="Mu X."/>
            <person name="Myers E."/>
            <person name="Negre B."/>
            <person name="Newfeld S."/>
            <person name="Nielsen R."/>
            <person name="Noor M.A."/>
            <person name="O'Grady P."/>
            <person name="Pachter L."/>
            <person name="Papaceit M."/>
            <person name="Parisi M.J."/>
            <person name="Parisi M."/>
            <person name="Parts L."/>
            <person name="Pedersen J.S."/>
            <person name="Pesole G."/>
            <person name="Phillippy A.M."/>
            <person name="Ponting C.P."/>
            <person name="Pop M."/>
            <person name="Porcelli D."/>
            <person name="Powell J.R."/>
            <person name="Prohaska S."/>
            <person name="Pruitt K."/>
            <person name="Puig M."/>
            <person name="Quesneville H."/>
            <person name="Ram K.R."/>
            <person name="Rand D."/>
            <person name="Rasmussen M.D."/>
            <person name="Reed L.K."/>
            <person name="Reenan R."/>
            <person name="Reily A."/>
            <person name="Remington K.A."/>
            <person name="Rieger T.T."/>
            <person name="Ritchie M.G."/>
            <person name="Robin C."/>
            <person name="Rogers Y.H."/>
            <person name="Rohde C."/>
            <person name="Rozas J."/>
            <person name="Rubenfield M.J."/>
            <person name="Ruiz A."/>
            <person name="Russo S."/>
            <person name="Salzberg S.L."/>
            <person name="Sanchez-Gracia A."/>
            <person name="Saranga D.J."/>
            <person name="Sato H."/>
            <person name="Schaeffer S.W."/>
            <person name="Schatz M.C."/>
            <person name="Schlenke T."/>
            <person name="Schwartz R."/>
            <person name="Segarra C."/>
            <person name="Singh R.S."/>
            <person name="Sirot L."/>
            <person name="Sirota M."/>
            <person name="Sisneros N.B."/>
            <person name="Smith C.D."/>
            <person name="Smith T.F."/>
            <person name="Spieth J."/>
            <person name="Stage D.E."/>
            <person name="Stark A."/>
            <person name="Stephan W."/>
            <person name="Strausberg R.L."/>
            <person name="Strempel S."/>
            <person name="Sturgill D."/>
            <person name="Sutton G."/>
            <person name="Sutton G.G."/>
            <person name="Tao W."/>
            <person name="Teichmann S."/>
            <person name="Tobari Y.N."/>
            <person name="Tomimura Y."/>
            <person name="Tsolas J.M."/>
            <person name="Valente V.L."/>
            <person name="Venter E."/>
            <person name="Venter J.C."/>
            <person name="Vicario S."/>
            <person name="Vieira F.G."/>
            <person name="Vilella A.J."/>
            <person name="Villasante A."/>
            <person name="Walenz B."/>
            <person name="Wang J."/>
            <person name="Wasserman M."/>
            <person name="Watts T."/>
            <person name="Wilson D."/>
            <person name="Wilson R.K."/>
            <person name="Wing R.A."/>
            <person name="Wolfner M.F."/>
            <person name="Wong A."/>
            <person name="Wong G.K."/>
            <person name="Wu C.I."/>
            <person name="Wu G."/>
            <person name="Yamamoto D."/>
            <person name="Yang H.P."/>
            <person name="Yang S.P."/>
            <person name="Yorke J.A."/>
            <person name="Yoshida K."/>
            <person name="Zdobnov E."/>
            <person name="Zhang P."/>
            <person name="Zhang Y."/>
            <person name="Zimin A.V."/>
            <person name="Baldwin J."/>
            <person name="Abdouelleil A."/>
            <person name="Abdulkadir J."/>
            <person name="Abebe A."/>
            <person name="Abera B."/>
            <person name="Abreu J."/>
            <person name="Acer S.C."/>
            <person name="Aftuck L."/>
            <person name="Alexander A."/>
            <person name="An P."/>
            <person name="Anderson E."/>
            <person name="Anderson S."/>
            <person name="Arachi H."/>
            <person name="Azer M."/>
            <person name="Bachantsang P."/>
            <person name="Barry A."/>
            <person name="Bayul T."/>
            <person name="Berlin A."/>
            <person name="Bessette D."/>
            <person name="Bloom T."/>
            <person name="Blye J."/>
            <person name="Boguslavskiy L."/>
            <person name="Bonnet C."/>
            <person name="Boukhgalter B."/>
            <person name="Bourzgui I."/>
            <person name="Brown A."/>
            <person name="Cahill P."/>
            <person name="Channer S."/>
            <person name="Cheshatsang Y."/>
            <person name="Chuda L."/>
            <person name="Citroen M."/>
            <person name="Collymore A."/>
            <person name="Cooke P."/>
            <person name="Costello M."/>
            <person name="D'Aco K."/>
            <person name="Daza R."/>
            <person name="De Haan G."/>
            <person name="DeGray S."/>
            <person name="DeMaso C."/>
            <person name="Dhargay N."/>
            <person name="Dooley K."/>
            <person name="Dooley E."/>
            <person name="Doricent M."/>
            <person name="Dorje P."/>
            <person name="Dorjee K."/>
            <person name="Dupes A."/>
            <person name="Elong R."/>
            <person name="Falk J."/>
            <person name="Farina A."/>
            <person name="Faro S."/>
            <person name="Ferguson D."/>
            <person name="Fisher S."/>
            <person name="Foley C.D."/>
            <person name="Franke A."/>
            <person name="Friedrich D."/>
            <person name="Gadbois L."/>
            <person name="Gearin G."/>
            <person name="Gearin C.R."/>
            <person name="Giannoukos G."/>
            <person name="Goode T."/>
            <person name="Graham J."/>
            <person name="Grandbois E."/>
            <person name="Grewal S."/>
            <person name="Gyaltsen K."/>
            <person name="Hafez N."/>
            <person name="Hagos B."/>
            <person name="Hall J."/>
            <person name="Henson C."/>
            <person name="Hollinger A."/>
            <person name="Honan T."/>
            <person name="Huard M.D."/>
            <person name="Hughes L."/>
            <person name="Hurhula B."/>
            <person name="Husby M.E."/>
            <person name="Kamat A."/>
            <person name="Kanga B."/>
            <person name="Kashin S."/>
            <person name="Khazanovich D."/>
            <person name="Kisner P."/>
            <person name="Lance K."/>
            <person name="Lara M."/>
            <person name="Lee W."/>
            <person name="Lennon N."/>
            <person name="Letendre F."/>
            <person name="LeVine R."/>
            <person name="Lipovsky A."/>
            <person name="Liu X."/>
            <person name="Liu J."/>
            <person name="Liu S."/>
            <person name="Lokyitsang T."/>
            <person name="Lokyitsang Y."/>
            <person name="Lubonja R."/>
            <person name="Lui A."/>
            <person name="MacDonald P."/>
            <person name="Magnisalis V."/>
            <person name="Maru K."/>
            <person name="Matthews C."/>
            <person name="McCusker W."/>
            <person name="McDonough S."/>
            <person name="Mehta T."/>
            <person name="Meldrim J."/>
            <person name="Meneus L."/>
            <person name="Mihai O."/>
            <person name="Mihalev A."/>
            <person name="Mihova T."/>
            <person name="Mittelman R."/>
            <person name="Mlenga V."/>
            <person name="Montmayeur A."/>
            <person name="Mulrain L."/>
            <person name="Navidi A."/>
            <person name="Naylor J."/>
            <person name="Negash T."/>
            <person name="Nguyen T."/>
            <person name="Nguyen N."/>
            <person name="Nicol R."/>
            <person name="Norbu C."/>
            <person name="Norbu N."/>
            <person name="Novod N."/>
            <person name="O'Neill B."/>
            <person name="Osman S."/>
            <person name="Markiewicz E."/>
            <person name="Oyono O.L."/>
            <person name="Patti C."/>
            <person name="Phunkhang P."/>
            <person name="Pierre F."/>
            <person name="Priest M."/>
            <person name="Raghuraman S."/>
            <person name="Rege F."/>
            <person name="Reyes R."/>
            <person name="Rise C."/>
            <person name="Rogov P."/>
            <person name="Ross K."/>
            <person name="Ryan E."/>
            <person name="Settipalli S."/>
            <person name="Shea T."/>
            <person name="Sherpa N."/>
            <person name="Shi L."/>
            <person name="Shih D."/>
            <person name="Sparrow T."/>
            <person name="Spaulding J."/>
            <person name="Stalker J."/>
            <person name="Stange-Thomann N."/>
            <person name="Stavropoulos S."/>
            <person name="Stone C."/>
            <person name="Strader C."/>
            <person name="Tesfaye S."/>
            <person name="Thomson T."/>
            <person name="Thoulutsang Y."/>
            <person name="Thoulutsang D."/>
            <person name="Topham K."/>
            <person name="Topping I."/>
            <person name="Tsamla T."/>
            <person name="Vassiliev H."/>
            <person name="Vo A."/>
            <person name="Wangchuk T."/>
            <person name="Wangdi T."/>
            <person name="Weiand M."/>
            <person name="Wilkinson J."/>
            <person name="Wilson A."/>
            <person name="Yadav S."/>
            <person name="Young G."/>
            <person name="Yu Q."/>
            <person name="Zembek L."/>
            <person name="Zhong D."/>
            <person name="Zimmer A."/>
            <person name="Zwirko Z."/>
            <person name="Jaffe D.B."/>
            <person name="Alvarez P."/>
            <person name="Brockman W."/>
            <person name="Butler J."/>
            <person name="Chin C."/>
            <person name="Gnerre S."/>
            <person name="Grabherr M."/>
            <person name="Kleber M."/>
            <person name="Mauceli E."/>
            <person name="MacCallum I."/>
        </authorList>
    </citation>
    <scope>NUCLEOTIDE SEQUENCE [LARGE SCALE GENOMIC DNA]</scope>
    <source>
        <strain evidence="12">Tai18E2 / Tucson 14021-0261.01</strain>
    </source>
</reference>
<name>B4PJB2_DROYA</name>
<dbReference type="CDD" id="cd00190">
    <property type="entry name" value="Tryp_SPc"/>
    <property type="match status" value="1"/>
</dbReference>
<dbReference type="eggNOG" id="KOG3627">
    <property type="taxonomic scope" value="Eukaryota"/>
</dbReference>
<dbReference type="GO" id="GO:0004252">
    <property type="term" value="F:serine-type endopeptidase activity"/>
    <property type="evidence" value="ECO:0007669"/>
    <property type="project" value="InterPro"/>
</dbReference>
<dbReference type="PROSITE" id="PS00135">
    <property type="entry name" value="TRYPSIN_SER"/>
    <property type="match status" value="1"/>
</dbReference>
<dbReference type="AlphaFoldDB" id="B4PJB2"/>
<dbReference type="InterPro" id="IPR009003">
    <property type="entry name" value="Peptidase_S1_PA"/>
</dbReference>
<keyword evidence="12" id="KW-1185">Reference proteome</keyword>
<sequence>MKFLIILALAVAASAFPEPELQHRSREMPVVGNIEGRITGGSVASVGQFPYQVGLSLRLSALSSAWCGGSLIGNQWVLTAAHCTDGVQSVTVYLGATVRTSAEVTSTVASSDIIIHSGWNSNNLRNDISLIKIPAVTYSTKIQAAKLPSIASSYSTYAGETAVASGWGRTSDSSSSVATNLQYVDLTVITNSVCANTYGTSIVTSSNICVATTNGKSTCNGDSGGPLVLKSSSVQIGLTSFGAAAGCEKGYPAAFTRVTSYLDWIKSNTGISN</sequence>
<dbReference type="InterPro" id="IPR018114">
    <property type="entry name" value="TRYPSIN_HIS"/>
</dbReference>
<gene>
    <name evidence="11" type="primary">Dyak\GE21528</name>
    <name evidence="11" type="synonym">Dyak\CG6467</name>
    <name evidence="11" type="synonym">dyak_GLEANR_5279</name>
    <name evidence="11" type="synonym">GE21528</name>
    <name evidence="11" type="ORF">Dyak_GE21528</name>
</gene>
<evidence type="ECO:0000256" key="7">
    <source>
        <dbReference type="ARBA" id="ARBA00023157"/>
    </source>
</evidence>
<feature type="domain" description="Peptidase S1" evidence="10">
    <location>
        <begin position="38"/>
        <end position="270"/>
    </location>
</feature>
<dbReference type="KEGG" id="dya:Dyak_GE21528"/>
<dbReference type="InterPro" id="IPR001254">
    <property type="entry name" value="Trypsin_dom"/>
</dbReference>
<dbReference type="InterPro" id="IPR043504">
    <property type="entry name" value="Peptidase_S1_PA_chymotrypsin"/>
</dbReference>
<dbReference type="GO" id="GO:0006508">
    <property type="term" value="P:proteolysis"/>
    <property type="evidence" value="ECO:0007669"/>
    <property type="project" value="UniProtKB-KW"/>
</dbReference>